<name>A0ABY6N9Y9_RALSL</name>
<proteinExistence type="predicted"/>
<dbReference type="EMBL" id="CP085043">
    <property type="protein sequence ID" value="UZF14070.1"/>
    <property type="molecule type" value="Genomic_DNA"/>
</dbReference>
<reference evidence="1" key="1">
    <citation type="submission" date="2021-10" db="EMBL/GenBank/DDBJ databases">
        <title>Complete genome sequences of five Ralstonia solancearum strains isolated from sunflower.</title>
        <authorList>
            <person name="She X."/>
            <person name="He Z."/>
        </authorList>
    </citation>
    <scope>NUCLEOTIDE SEQUENCE</scope>
    <source>
        <strain evidence="1">RS638</strain>
    </source>
</reference>
<protein>
    <submittedName>
        <fullName evidence="1">Uncharacterized protein</fullName>
    </submittedName>
</protein>
<evidence type="ECO:0000313" key="1">
    <source>
        <dbReference type="EMBL" id="UZF14070.1"/>
    </source>
</evidence>
<gene>
    <name evidence="1" type="ORF">LH706_13665</name>
</gene>
<sequence length="109" mass="12619">MRKENHFSVNAMHQTQGKVSLQFAREHAEEIVRVTHEHGLEEPRYVDYGDPKYDLTLLVRPNTNTSLLDLTAAMVELEDRLHHTVFIITETELSKRGQDVPFHAIVRTV</sequence>
<organism evidence="1">
    <name type="scientific">Ralstonia solanacearum</name>
    <name type="common">Pseudomonas solanacearum</name>
    <dbReference type="NCBI Taxonomy" id="305"/>
    <lineage>
        <taxon>Bacteria</taxon>
        <taxon>Pseudomonadati</taxon>
        <taxon>Pseudomonadota</taxon>
        <taxon>Betaproteobacteria</taxon>
        <taxon>Burkholderiales</taxon>
        <taxon>Burkholderiaceae</taxon>
        <taxon>Ralstonia</taxon>
        <taxon>Ralstonia solanacearum species complex</taxon>
    </lineage>
</organism>
<accession>A0ABY6N9Y9</accession>